<feature type="transmembrane region" description="Helical" evidence="6">
    <location>
        <begin position="175"/>
        <end position="197"/>
    </location>
</feature>
<organism evidence="7 8">
    <name type="scientific">Flagellimonas lutaonensis</name>
    <dbReference type="NCBI Taxonomy" id="516051"/>
    <lineage>
        <taxon>Bacteria</taxon>
        <taxon>Pseudomonadati</taxon>
        <taxon>Bacteroidota</taxon>
        <taxon>Flavobacteriia</taxon>
        <taxon>Flavobacteriales</taxon>
        <taxon>Flavobacteriaceae</taxon>
        <taxon>Flagellimonas</taxon>
    </lineage>
</organism>
<keyword evidence="3 6" id="KW-0812">Transmembrane</keyword>
<dbReference type="PATRIC" id="fig|516051.4.peg.2198"/>
<evidence type="ECO:0000256" key="4">
    <source>
        <dbReference type="ARBA" id="ARBA00022989"/>
    </source>
</evidence>
<protein>
    <submittedName>
        <fullName evidence="7">Putative transmembrane Na+/Pi-cotransporter</fullName>
    </submittedName>
</protein>
<sequence>MHYGFGDVLTLLGSLGLFLYGMKVMSDALMEVAGDRMRKILATMTSNRLFAVFTGFLITAIIQSSSATTLMVVSFANASLLTLTESIGVIMGANIGTTVTAWLITLLGFKVNISAIALPLVGLGFLFTFSKKKKTNQWGRFVIGFAILFIGLQFLKDAVPDIGNNPEALAFLSKYTQLGIWSVLLFLLIGSILTIIVQSSSATMALTLVMCYEGWIPFDMAAAMVLGENIGTTVTANLAALIANYHAKRTARAHLIFNLLGVVWMLILFVPFLNMVNWFVTRNGGVSPFVEATAIPVALSVFHTTFNIANTFFLIWFVPVIANIVKRLVPEKVDPEREIDQPIFLNKSYLKYPQTGVAALLKESKRLFEEAAYKAIAHGINIHRDDIASDKKTKVLVDSRQVIEVDLDGLYYTKIKSIYSKIVEYATVLQSRFELNKDLIATIRTILVANRLIVAIVKSMKPIHKNMSKYVASDNYYIKKEYNDLRKIIIKVLRVIIAIRNSDDPSAHLSKLEKLRDKADKSDVIMDGTLNRLIRDNHITNEMATSLMNDSAAVTNIVKNLIAVAELLYIKKDPIFQESKTPELLELEEGILSDENGQM</sequence>
<accession>A0A0D5YV00</accession>
<feature type="transmembrane region" description="Helical" evidence="6">
    <location>
        <begin position="111"/>
        <end position="129"/>
    </location>
</feature>
<evidence type="ECO:0000313" key="7">
    <source>
        <dbReference type="EMBL" id="AKA35729.1"/>
    </source>
</evidence>
<dbReference type="HOGENOM" id="CLU_025623_1_0_10"/>
<dbReference type="NCBIfam" id="TIGR00704">
    <property type="entry name" value="NaPi_cotrn_rel"/>
    <property type="match status" value="1"/>
</dbReference>
<dbReference type="NCBIfam" id="NF037997">
    <property type="entry name" value="Na_Pi_symport"/>
    <property type="match status" value="1"/>
</dbReference>
<feature type="transmembrane region" description="Helical" evidence="6">
    <location>
        <begin position="87"/>
        <end position="105"/>
    </location>
</feature>
<evidence type="ECO:0000256" key="5">
    <source>
        <dbReference type="ARBA" id="ARBA00023136"/>
    </source>
</evidence>
<reference evidence="7 8" key="1">
    <citation type="submission" date="2015-03" db="EMBL/GenBank/DDBJ databases">
        <title>Complete genome sequence of Muricauda lutaonensis CC-HSB-11T, isolated from a coastal hot spring.</title>
        <authorList>
            <person name="Kim K.M."/>
        </authorList>
    </citation>
    <scope>NUCLEOTIDE SEQUENCE [LARGE SCALE GENOMIC DNA]</scope>
    <source>
        <strain evidence="7 8">CC-HSB-11</strain>
    </source>
</reference>
<dbReference type="InterPro" id="IPR004633">
    <property type="entry name" value="NaPi_cotrn-rel/YqeW-like"/>
</dbReference>
<keyword evidence="5 6" id="KW-0472">Membrane</keyword>
<feature type="transmembrane region" description="Helical" evidence="6">
    <location>
        <begin position="300"/>
        <end position="322"/>
    </location>
</feature>
<dbReference type="Pfam" id="PF02690">
    <property type="entry name" value="Na_Pi_cotrans"/>
    <property type="match status" value="2"/>
</dbReference>
<dbReference type="Proteomes" id="UP000032726">
    <property type="component" value="Chromosome"/>
</dbReference>
<dbReference type="GO" id="GO:0005436">
    <property type="term" value="F:sodium:phosphate symporter activity"/>
    <property type="evidence" value="ECO:0007669"/>
    <property type="project" value="InterPro"/>
</dbReference>
<evidence type="ECO:0000256" key="1">
    <source>
        <dbReference type="ARBA" id="ARBA00004651"/>
    </source>
</evidence>
<evidence type="ECO:0000256" key="6">
    <source>
        <dbReference type="SAM" id="Phobius"/>
    </source>
</evidence>
<evidence type="ECO:0000256" key="3">
    <source>
        <dbReference type="ARBA" id="ARBA00022692"/>
    </source>
</evidence>
<gene>
    <name evidence="7" type="ORF">VC82_2134</name>
</gene>
<keyword evidence="8" id="KW-1185">Reference proteome</keyword>
<dbReference type="GO" id="GO:0044341">
    <property type="term" value="P:sodium-dependent phosphate transport"/>
    <property type="evidence" value="ECO:0007669"/>
    <property type="project" value="InterPro"/>
</dbReference>
<dbReference type="InterPro" id="IPR003841">
    <property type="entry name" value="Na/Pi_transpt"/>
</dbReference>
<name>A0A0D5YV00_9FLAO</name>
<comment type="subcellular location">
    <subcellularLocation>
        <location evidence="1">Cell membrane</location>
        <topology evidence="1">Multi-pass membrane protein</topology>
    </subcellularLocation>
</comment>
<feature type="transmembrane region" description="Helical" evidence="6">
    <location>
        <begin position="255"/>
        <end position="280"/>
    </location>
</feature>
<dbReference type="AlphaFoldDB" id="A0A0D5YV00"/>
<keyword evidence="2" id="KW-1003">Cell membrane</keyword>
<dbReference type="EMBL" id="CP011071">
    <property type="protein sequence ID" value="AKA35729.1"/>
    <property type="molecule type" value="Genomic_DNA"/>
</dbReference>
<proteinExistence type="predicted"/>
<evidence type="ECO:0000256" key="2">
    <source>
        <dbReference type="ARBA" id="ARBA00022475"/>
    </source>
</evidence>
<dbReference type="OrthoDB" id="9763003at2"/>
<evidence type="ECO:0000313" key="8">
    <source>
        <dbReference type="Proteomes" id="UP000032726"/>
    </source>
</evidence>
<dbReference type="KEGG" id="mlt:VC82_2134"/>
<feature type="transmembrane region" description="Helical" evidence="6">
    <location>
        <begin position="50"/>
        <end position="75"/>
    </location>
</feature>
<dbReference type="PANTHER" id="PTHR10010">
    <property type="entry name" value="SOLUTE CARRIER FAMILY 34 SODIUM PHOSPHATE , MEMBER 2-RELATED"/>
    <property type="match status" value="1"/>
</dbReference>
<feature type="transmembrane region" description="Helical" evidence="6">
    <location>
        <begin position="138"/>
        <end position="155"/>
    </location>
</feature>
<keyword evidence="4 6" id="KW-1133">Transmembrane helix</keyword>
<dbReference type="GO" id="GO:0005886">
    <property type="term" value="C:plasma membrane"/>
    <property type="evidence" value="ECO:0007669"/>
    <property type="project" value="UniProtKB-SubCell"/>
</dbReference>
<dbReference type="RefSeq" id="WP_045802351.1">
    <property type="nucleotide sequence ID" value="NZ_CP011071.1"/>
</dbReference>
<dbReference type="PANTHER" id="PTHR10010:SF46">
    <property type="entry name" value="SODIUM-DEPENDENT PHOSPHATE TRANSPORT PROTEIN 2B"/>
    <property type="match status" value="1"/>
</dbReference>